<reference evidence="3 4" key="1">
    <citation type="submission" date="2018-02" db="EMBL/GenBank/DDBJ databases">
        <title>Genomic Encyclopedia of Archaeal and Bacterial Type Strains, Phase II (KMG-II): from individual species to whole genera.</title>
        <authorList>
            <person name="Goeker M."/>
        </authorList>
    </citation>
    <scope>NUCLEOTIDE SEQUENCE [LARGE SCALE GENOMIC DNA]</scope>
    <source>
        <strain evidence="3 4">DSM 18921</strain>
    </source>
</reference>
<dbReference type="Pfam" id="PF18932">
    <property type="entry name" value="DUF5681"/>
    <property type="match status" value="1"/>
</dbReference>
<proteinExistence type="predicted"/>
<dbReference type="AlphaFoldDB" id="A0A2S8SAV3"/>
<evidence type="ECO:0000313" key="4">
    <source>
        <dbReference type="Proteomes" id="UP000238338"/>
    </source>
</evidence>
<accession>A0A2S8SAV3</accession>
<feature type="region of interest" description="Disordered" evidence="1">
    <location>
        <begin position="1"/>
        <end position="38"/>
    </location>
</feature>
<protein>
    <recommendedName>
        <fullName evidence="2">DUF5681 domain-containing protein</fullName>
    </recommendedName>
</protein>
<feature type="domain" description="DUF5681" evidence="2">
    <location>
        <begin position="17"/>
        <end position="88"/>
    </location>
</feature>
<dbReference type="OrthoDB" id="2086138at2"/>
<dbReference type="Proteomes" id="UP000238338">
    <property type="component" value="Unassembled WGS sequence"/>
</dbReference>
<gene>
    <name evidence="3" type="ORF">LX70_01746</name>
</gene>
<name>A0A2S8SAV3_9RHOB</name>
<sequence length="128" mass="14459">MSENAKHPVGYCSPPVQHRFKKGKSGNPRGRPRKQDDLWSHMNRVLSRKVKLQGSDDQIPIREALIRRLRELALAGDRRALELQRRILAEAAGAADVDRFDPEEEKRKVVEVLRRIAAAMKKDGGGDA</sequence>
<comment type="caution">
    <text evidence="3">The sequence shown here is derived from an EMBL/GenBank/DDBJ whole genome shotgun (WGS) entry which is preliminary data.</text>
</comment>
<organism evidence="3 4">
    <name type="scientific">Albidovulum denitrificans</name>
    <dbReference type="NCBI Taxonomy" id="404881"/>
    <lineage>
        <taxon>Bacteria</taxon>
        <taxon>Pseudomonadati</taxon>
        <taxon>Pseudomonadota</taxon>
        <taxon>Alphaproteobacteria</taxon>
        <taxon>Rhodobacterales</taxon>
        <taxon>Paracoccaceae</taxon>
        <taxon>Albidovulum</taxon>
    </lineage>
</organism>
<evidence type="ECO:0000313" key="3">
    <source>
        <dbReference type="EMBL" id="PQV57934.1"/>
    </source>
</evidence>
<dbReference type="RefSeq" id="WP_146111573.1">
    <property type="nucleotide sequence ID" value="NZ_PVEP01000002.1"/>
</dbReference>
<dbReference type="InterPro" id="IPR043736">
    <property type="entry name" value="DUF5681"/>
</dbReference>
<evidence type="ECO:0000259" key="2">
    <source>
        <dbReference type="Pfam" id="PF18932"/>
    </source>
</evidence>
<keyword evidence="4" id="KW-1185">Reference proteome</keyword>
<evidence type="ECO:0000256" key="1">
    <source>
        <dbReference type="SAM" id="MobiDB-lite"/>
    </source>
</evidence>
<dbReference type="EMBL" id="PVEP01000002">
    <property type="protein sequence ID" value="PQV57934.1"/>
    <property type="molecule type" value="Genomic_DNA"/>
</dbReference>